<dbReference type="InterPro" id="IPR038156">
    <property type="entry name" value="PCS_N_sf"/>
</dbReference>
<organism evidence="7 8">
    <name type="scientific">Flemingia macrophylla</name>
    <dbReference type="NCBI Taxonomy" id="520843"/>
    <lineage>
        <taxon>Eukaryota</taxon>
        <taxon>Viridiplantae</taxon>
        <taxon>Streptophyta</taxon>
        <taxon>Embryophyta</taxon>
        <taxon>Tracheophyta</taxon>
        <taxon>Spermatophyta</taxon>
        <taxon>Magnoliopsida</taxon>
        <taxon>eudicotyledons</taxon>
        <taxon>Gunneridae</taxon>
        <taxon>Pentapetalae</taxon>
        <taxon>rosids</taxon>
        <taxon>fabids</taxon>
        <taxon>Fabales</taxon>
        <taxon>Fabaceae</taxon>
        <taxon>Papilionoideae</taxon>
        <taxon>50 kb inversion clade</taxon>
        <taxon>NPAAA clade</taxon>
        <taxon>indigoferoid/millettioid clade</taxon>
        <taxon>Phaseoleae</taxon>
        <taxon>Flemingia</taxon>
    </lineage>
</organism>
<dbReference type="Pfam" id="PF05023">
    <property type="entry name" value="Phytochelatin"/>
    <property type="match status" value="1"/>
</dbReference>
<dbReference type="InterPro" id="IPR015407">
    <property type="entry name" value="Phytochelatin_synthase_C"/>
</dbReference>
<name>A0ABD1LC23_9FABA</name>
<keyword evidence="8" id="KW-1185">Reference proteome</keyword>
<dbReference type="EMBL" id="JBGMDY010000010">
    <property type="protein sequence ID" value="KAL2321067.1"/>
    <property type="molecule type" value="Genomic_DNA"/>
</dbReference>
<keyword evidence="3" id="KW-0808">Transferase</keyword>
<evidence type="ECO:0000313" key="7">
    <source>
        <dbReference type="EMBL" id="KAL2321067.1"/>
    </source>
</evidence>
<protein>
    <recommendedName>
        <fullName evidence="1">glutathione gamma-glutamylcysteinyltransferase</fullName>
        <ecNumber evidence="1">2.3.2.15</ecNumber>
    </recommendedName>
</protein>
<keyword evidence="5" id="KW-0012">Acyltransferase</keyword>
<dbReference type="GO" id="GO:0016756">
    <property type="term" value="F:glutathione gamma-glutamylcysteinyltransferase activity"/>
    <property type="evidence" value="ECO:0007669"/>
    <property type="project" value="UniProtKB-EC"/>
</dbReference>
<dbReference type="GO" id="GO:0046872">
    <property type="term" value="F:metal ion binding"/>
    <property type="evidence" value="ECO:0007669"/>
    <property type="project" value="UniProtKB-KW"/>
</dbReference>
<gene>
    <name evidence="7" type="ORF">Fmac_030036</name>
</gene>
<evidence type="ECO:0000256" key="3">
    <source>
        <dbReference type="ARBA" id="ARBA00022679"/>
    </source>
</evidence>
<keyword evidence="4" id="KW-0479">Metal-binding</keyword>
<proteinExistence type="predicted"/>
<accession>A0ABD1LC23</accession>
<dbReference type="InterPro" id="IPR038765">
    <property type="entry name" value="Papain-like_cys_pep_sf"/>
</dbReference>
<keyword evidence="2" id="KW-0104">Cadmium</keyword>
<dbReference type="PANTHER" id="PTHR33447">
    <property type="entry name" value="GLUTATHIONE GAMMA-GLUTAMYLCYSTEINYLTRANSFERASE"/>
    <property type="match status" value="1"/>
</dbReference>
<evidence type="ECO:0000256" key="5">
    <source>
        <dbReference type="ARBA" id="ARBA00023315"/>
    </source>
</evidence>
<dbReference type="Proteomes" id="UP001603857">
    <property type="component" value="Unassembled WGS sequence"/>
</dbReference>
<reference evidence="7 8" key="1">
    <citation type="submission" date="2024-08" db="EMBL/GenBank/DDBJ databases">
        <title>Insights into the chromosomal genome structure of Flemingia macrophylla.</title>
        <authorList>
            <person name="Ding Y."/>
            <person name="Zhao Y."/>
            <person name="Bi W."/>
            <person name="Wu M."/>
            <person name="Zhao G."/>
            <person name="Gong Y."/>
            <person name="Li W."/>
            <person name="Zhang P."/>
        </authorList>
    </citation>
    <scope>NUCLEOTIDE SEQUENCE [LARGE SCALE GENOMIC DNA]</scope>
    <source>
        <strain evidence="7">DYQJB</strain>
        <tissue evidence="7">Leaf</tissue>
    </source>
</reference>
<comment type="caution">
    <text evidence="7">The sequence shown here is derived from an EMBL/GenBank/DDBJ whole genome shotgun (WGS) entry which is preliminary data.</text>
</comment>
<dbReference type="Gene3D" id="3.90.70.30">
    <property type="entry name" value="Phytochelatin synthase, N-terminal domain"/>
    <property type="match status" value="1"/>
</dbReference>
<evidence type="ECO:0000256" key="2">
    <source>
        <dbReference type="ARBA" id="ARBA00022539"/>
    </source>
</evidence>
<evidence type="ECO:0000256" key="1">
    <source>
        <dbReference type="ARBA" id="ARBA00012468"/>
    </source>
</evidence>
<evidence type="ECO:0000256" key="4">
    <source>
        <dbReference type="ARBA" id="ARBA00022723"/>
    </source>
</evidence>
<dbReference type="EC" id="2.3.2.15" evidence="1"/>
<dbReference type="SUPFAM" id="SSF54001">
    <property type="entry name" value="Cysteine proteinases"/>
    <property type="match status" value="1"/>
</dbReference>
<sequence>MTVPVGCKKLLRRVRSSLIIQLLHSSVFSDSAVDSSVRVCCFLVALFSMQNVNGYYKRTLPSPPAVDFHSPDGKQLFIEAIQNGTMEGFFKLISYFQTQSEPAFCGLATLSMVLNALGIDPCRIWKGPWRWFDESMLDCCEPLEKVKAEGISFGKFVCLAHCAGAKVEGFRASRSNIEEFRKYVIDCSRCTSEDRHVISSYCRAALKQNCKHESLFEIVKFLMDDVPILLKSKDMKDIHQVLSSIVTSLPPNFKEFIQWVARNRRQEDADASISADKKARLTIKEETSTLVNGNALPVIAANVCCQGAGILGGKPSSSTGYGYRKTHMKCLKAEDDKRIEMVSGRVVNGNPEQGVDVLIPSSSVKSCCSCSNPNNIISIHPATTDVLTVLLLSLPSTTWEHITDKLLLTKIRGLLSIDNLSAFLQEEVLHLRRHLYLLKRCKEGTVDKDLDVPFL</sequence>
<evidence type="ECO:0000313" key="8">
    <source>
        <dbReference type="Proteomes" id="UP001603857"/>
    </source>
</evidence>
<dbReference type="InterPro" id="IPR007719">
    <property type="entry name" value="PCS_N"/>
</dbReference>
<dbReference type="Pfam" id="PF09328">
    <property type="entry name" value="Phytochelatin_C"/>
    <property type="match status" value="1"/>
</dbReference>
<dbReference type="InterPro" id="IPR040409">
    <property type="entry name" value="PCS-like"/>
</dbReference>
<evidence type="ECO:0000259" key="6">
    <source>
        <dbReference type="PROSITE" id="PS51443"/>
    </source>
</evidence>
<dbReference type="AlphaFoldDB" id="A0ABD1LC23"/>
<dbReference type="PROSITE" id="PS51443">
    <property type="entry name" value="PCS"/>
    <property type="match status" value="1"/>
</dbReference>
<feature type="domain" description="Peptidase C83" evidence="6">
    <location>
        <begin position="50"/>
        <end position="272"/>
    </location>
</feature>
<dbReference type="PANTHER" id="PTHR33447:SF2">
    <property type="entry name" value="GLUTATHIONE GAMMA-GLUTAMYLCYSTEINYLTRANSFERASE"/>
    <property type="match status" value="1"/>
</dbReference>